<dbReference type="Pfam" id="PF13646">
    <property type="entry name" value="HEAT_2"/>
    <property type="match status" value="1"/>
</dbReference>
<evidence type="ECO:0000256" key="1">
    <source>
        <dbReference type="SAM" id="MobiDB-lite"/>
    </source>
</evidence>
<dbReference type="InterPro" id="IPR016024">
    <property type="entry name" value="ARM-type_fold"/>
</dbReference>
<name>A0A6P7Z740_9AMPH</name>
<dbReference type="Gene3D" id="1.25.10.10">
    <property type="entry name" value="Leucine-rich Repeat Variant"/>
    <property type="match status" value="2"/>
</dbReference>
<organism evidence="2 3">
    <name type="scientific">Microcaecilia unicolor</name>
    <dbReference type="NCBI Taxonomy" id="1415580"/>
    <lineage>
        <taxon>Eukaryota</taxon>
        <taxon>Metazoa</taxon>
        <taxon>Chordata</taxon>
        <taxon>Craniata</taxon>
        <taxon>Vertebrata</taxon>
        <taxon>Euteleostomi</taxon>
        <taxon>Amphibia</taxon>
        <taxon>Gymnophiona</taxon>
        <taxon>Siphonopidae</taxon>
        <taxon>Microcaecilia</taxon>
    </lineage>
</organism>
<dbReference type="SUPFAM" id="SSF48371">
    <property type="entry name" value="ARM repeat"/>
    <property type="match status" value="1"/>
</dbReference>
<dbReference type="Proteomes" id="UP000515156">
    <property type="component" value="Chromosome 9"/>
</dbReference>
<evidence type="ECO:0000313" key="2">
    <source>
        <dbReference type="Proteomes" id="UP000515156"/>
    </source>
</evidence>
<dbReference type="InParanoid" id="A0A6P7Z740"/>
<dbReference type="AlphaFoldDB" id="A0A6P7Z740"/>
<dbReference type="GeneID" id="115478118"/>
<evidence type="ECO:0000313" key="3">
    <source>
        <dbReference type="RefSeq" id="XP_030071225.1"/>
    </source>
</evidence>
<dbReference type="GO" id="GO:0016491">
    <property type="term" value="F:oxidoreductase activity"/>
    <property type="evidence" value="ECO:0007669"/>
    <property type="project" value="TreeGrafter"/>
</dbReference>
<dbReference type="PANTHER" id="PTHR12697:SF20">
    <property type="entry name" value="HEAT REPEAT-CONTAINING PROTEIN 4"/>
    <property type="match status" value="1"/>
</dbReference>
<dbReference type="InterPro" id="IPR011989">
    <property type="entry name" value="ARM-like"/>
</dbReference>
<reference evidence="3" key="1">
    <citation type="submission" date="2025-08" db="UniProtKB">
        <authorList>
            <consortium name="RefSeq"/>
        </authorList>
    </citation>
    <scope>IDENTIFICATION</scope>
</reference>
<gene>
    <name evidence="3" type="primary">HEATR4</name>
</gene>
<sequence>MPASERMETATSIKSNLPLCPVVVLPQVDELSADYLDPRKISRSLINIHKPQQYSTCLPAEYLKRIVSDLSFSSEVVRLRAFPSLPYKEWDAKSIYNSSHVFPDFKQKRHIHKKQLKIDPPKHQPCHMKYAVPYCKQAAIKYSPNLGDAIFKSMGDVQTSTSSFSVFSPSDADTEAPDSRTFLTQLPDGALASAKTHKERGPEIKTQTPPDQHSEWHEEVLKKLTRTTAQWIVNRQMGHCVTRTQLKKRYNLKHLVGLVSDTNMTESDFKVGEEEEAPVVEQKPSLVEEIKPETPLLIYYQGLSKYWERMTHDDLHSENKTVEGLPVKHFKLPSPTRLQDILNPRAGKSIYTTENIFEHELYSGAGKIVYRRDAAKDSIIMSSHNEYLKHLQKCFPVSCEQWSFREKQKGSDLKPVKGAPRWTALPTPVDTLADVNLKSPVRKIMKEEELKEMSLISTPPEHLHIIWNMVKDWKKAWFLNVHWRYITVEQLKRDLEGMHDVCKINALATCACGALERPRHYKDTTFLEGRRNLLSVQDVPQDLKPLIVAALKDKNPRVRLAAAVCHYALRLESDEARDVMLDNLHHGNDTDSWTAVQCLAIGGNATSPVVNRILNQLLHVREESIKEQACILLSNLSKSTRLVHVVLAHVMNSSNWRERILACQAVSHLHGNVSQDFKKKLTYLMWKDWNTAVRHAAAQALGSLGLGKEVHNHLRDMLETGDSWKKTEALAMIAQLKLMTAKLLPGFLRCFSDDFMAVRMEACITAEVLQLKDEMVHQNLIQLMWQDGVWKVRVLAIKTMSQIGQKNVQFKEFLLWAIRHEPDHRIRIQACRTIMSLKLLDNKLQATLQESLVLEVHPLVKKEVSQALGVLTSVPLENELSQEMQKKLSVLCQKDDVIARVLKLEEIVEDGREQPKRIIFKEQDIEDRIEGYKDLAGLLDAAFSDESHCDRKRTSSSSWTNKTDVKKLLESSSRHWTQETQPAPETQDLSKKLFIRGQSISRRKEKRSASPLRARKQHYRPRTVGTVEKSKAISILRPHSAS</sequence>
<dbReference type="CTD" id="399671"/>
<dbReference type="KEGG" id="muo:115478118"/>
<feature type="region of interest" description="Disordered" evidence="1">
    <location>
        <begin position="194"/>
        <end position="216"/>
    </location>
</feature>
<dbReference type="PANTHER" id="PTHR12697">
    <property type="entry name" value="PBS LYASE HEAT-LIKE PROTEIN"/>
    <property type="match status" value="1"/>
</dbReference>
<protein>
    <submittedName>
        <fullName evidence="3">HEAT repeat-containing protein 4</fullName>
    </submittedName>
</protein>
<keyword evidence="2" id="KW-1185">Reference proteome</keyword>
<proteinExistence type="predicted"/>
<dbReference type="RefSeq" id="XP_030071225.1">
    <property type="nucleotide sequence ID" value="XM_030215365.1"/>
</dbReference>
<accession>A0A6P7Z740</accession>
<dbReference type="FunCoup" id="A0A6P7Z740">
    <property type="interactions" value="13"/>
</dbReference>
<feature type="region of interest" description="Disordered" evidence="1">
    <location>
        <begin position="1000"/>
        <end position="1042"/>
    </location>
</feature>
<dbReference type="OrthoDB" id="5980716at2759"/>